<gene>
    <name evidence="1" type="ORF">ABW02_12265</name>
</gene>
<name>A0A0J1IJK7_NIACI</name>
<evidence type="ECO:0000313" key="2">
    <source>
        <dbReference type="Proteomes" id="UP000036045"/>
    </source>
</evidence>
<dbReference type="OrthoDB" id="2706316at2"/>
<accession>A0A0J1IJK7</accession>
<dbReference type="GeneID" id="56348581"/>
<organism evidence="1 2">
    <name type="scientific">Niallia circulans</name>
    <name type="common">Bacillus circulans</name>
    <dbReference type="NCBI Taxonomy" id="1397"/>
    <lineage>
        <taxon>Bacteria</taxon>
        <taxon>Bacillati</taxon>
        <taxon>Bacillota</taxon>
        <taxon>Bacilli</taxon>
        <taxon>Bacillales</taxon>
        <taxon>Bacillaceae</taxon>
        <taxon>Niallia</taxon>
    </lineage>
</organism>
<protein>
    <submittedName>
        <fullName evidence="1">Uncharacterized protein</fullName>
    </submittedName>
</protein>
<comment type="caution">
    <text evidence="1">The sequence shown here is derived from an EMBL/GenBank/DDBJ whole genome shotgun (WGS) entry which is preliminary data.</text>
</comment>
<evidence type="ECO:0000313" key="1">
    <source>
        <dbReference type="EMBL" id="KLV26134.1"/>
    </source>
</evidence>
<dbReference type="PATRIC" id="fig|1397.4.peg.551"/>
<sequence length="85" mass="9952">MGYILPISHYQAEQYAVRDIVSKTRNYKKEEIYPAAKIVNFSNNLELKYPSQTSYQKKQRHEEQVANEKLIAELTGKGTYFHAQI</sequence>
<dbReference type="AlphaFoldDB" id="A0A0J1IJK7"/>
<reference evidence="1 2" key="1">
    <citation type="submission" date="2015-05" db="EMBL/GenBank/DDBJ databases">
        <title>Whole genome sequence and identification of bacterial endophytes from Costus igneus.</title>
        <authorList>
            <person name="Lee Y.P."/>
            <person name="Gan H.M."/>
            <person name="Eng W."/>
            <person name="Wheatley M.S."/>
            <person name="Caraballo A."/>
            <person name="Polter S."/>
            <person name="Savka M.A."/>
            <person name="Hudson A.O."/>
        </authorList>
    </citation>
    <scope>NUCLEOTIDE SEQUENCE [LARGE SCALE GENOMIC DNA]</scope>
    <source>
        <strain evidence="1 2">RIT379</strain>
    </source>
</reference>
<dbReference type="Proteomes" id="UP000036045">
    <property type="component" value="Unassembled WGS sequence"/>
</dbReference>
<dbReference type="EMBL" id="LDPH01000010">
    <property type="protein sequence ID" value="KLV26134.1"/>
    <property type="molecule type" value="Genomic_DNA"/>
</dbReference>
<proteinExistence type="predicted"/>
<dbReference type="RefSeq" id="WP_047942419.1">
    <property type="nucleotide sequence ID" value="NZ_CP053989.1"/>
</dbReference>
<keyword evidence="2" id="KW-1185">Reference proteome</keyword>